<name>K0M8R7_BORPB</name>
<dbReference type="AlphaFoldDB" id="K0M8R7"/>
<feature type="region of interest" description="Disordered" evidence="1">
    <location>
        <begin position="121"/>
        <end position="160"/>
    </location>
</feature>
<dbReference type="InterPro" id="IPR036388">
    <property type="entry name" value="WH-like_DNA-bd_sf"/>
</dbReference>
<organism evidence="2 3">
    <name type="scientific">Bordetella parapertussis (strain Bpp5)</name>
    <dbReference type="NCBI Taxonomy" id="1208660"/>
    <lineage>
        <taxon>Bacteria</taxon>
        <taxon>Pseudomonadati</taxon>
        <taxon>Pseudomonadota</taxon>
        <taxon>Betaproteobacteria</taxon>
        <taxon>Burkholderiales</taxon>
        <taxon>Alcaligenaceae</taxon>
        <taxon>Bordetella</taxon>
    </lineage>
</organism>
<gene>
    <name evidence="2" type="ordered locus">BN117_1620</name>
</gene>
<dbReference type="Gene3D" id="1.10.10.10">
    <property type="entry name" value="Winged helix-like DNA-binding domain superfamily/Winged helix DNA-binding domain"/>
    <property type="match status" value="1"/>
</dbReference>
<reference evidence="2 3" key="1">
    <citation type="journal article" date="2012" name="BMC Genomics">
        <title>Comparative genomics of the classical Bordetella subspecies: the evolution and exchange of virulence-associated diversity amongst closely related pathogens.</title>
        <authorList>
            <person name="Park J."/>
            <person name="Zhang Y."/>
            <person name="Buboltz A.M."/>
            <person name="Zhang X."/>
            <person name="Schuster S.C."/>
            <person name="Ahuja U."/>
            <person name="Liu M."/>
            <person name="Miller J.F."/>
            <person name="Sebaihia M."/>
            <person name="Bentley S.D."/>
            <person name="Parkhill J."/>
            <person name="Harvill E.T."/>
        </authorList>
    </citation>
    <scope>NUCLEOTIDE SEQUENCE [LARGE SCALE GENOMIC DNA]</scope>
    <source>
        <strain evidence="2 3">Bpp5</strain>
    </source>
</reference>
<evidence type="ECO:0000313" key="2">
    <source>
        <dbReference type="EMBL" id="CCJ48953.1"/>
    </source>
</evidence>
<dbReference type="Proteomes" id="UP000008035">
    <property type="component" value="Chromosome"/>
</dbReference>
<feature type="compositionally biased region" description="Polar residues" evidence="1">
    <location>
        <begin position="132"/>
        <end position="148"/>
    </location>
</feature>
<evidence type="ECO:0000313" key="3">
    <source>
        <dbReference type="Proteomes" id="UP000008035"/>
    </source>
</evidence>
<dbReference type="KEGG" id="bpar:BN117_1620"/>
<protein>
    <submittedName>
        <fullName evidence="2">Phage protein</fullName>
    </submittedName>
</protein>
<sequence length="270" mass="30030">MRQGCALMSYEVMKACRPLQMPSSPKAVLMALADYADEAGSAWPSIPTLCEYTCLSERTVHAAIKWLEQAKVVVADRANGRHTTYVVDANSFQQPPQQLRPRSSCTPANPAVTPAVAAVVPPQIPQSPPQQLRSNNQEQPREQPGTTNKRVRKPKDSGFDAMKVDLPDWLPAESWERWVRHRVQLKKPITEETARQQIEDLGTFRGQGHQPDDVIRHCIGKSWQGLFPPKQGFGPRPAPAVSEADRRKQEFLRLAGHGGNDSGTIDMEQA</sequence>
<dbReference type="Pfam" id="PF13730">
    <property type="entry name" value="HTH_36"/>
    <property type="match status" value="1"/>
</dbReference>
<dbReference type="EMBL" id="HE965803">
    <property type="protein sequence ID" value="CCJ48953.1"/>
    <property type="molecule type" value="Genomic_DNA"/>
</dbReference>
<dbReference type="HOGENOM" id="CLU_077359_1_0_4"/>
<proteinExistence type="predicted"/>
<evidence type="ECO:0000256" key="1">
    <source>
        <dbReference type="SAM" id="MobiDB-lite"/>
    </source>
</evidence>
<accession>K0M8R7</accession>